<sequence length="540" mass="60961">MRKMSMATRKELIEAVGARYRACDRSSKGKVLDEFVAVTGFHRKHAMRVLRQEALDRTPGRVGRRIYDEAVRTALVVLWEASDRLCGKRLRPLIPILVEAMEGHGHLDLAPQVKASLFQMSPATIDRSLRAIREASQTKKRRRGVSGTELRRSVPIRTFDDWGDPAPGHMEVDLVSHSGPAAKGSWAWTFSLTDIATGWTECAPLLVREQTLLVAVLTELRRLMPFPLLGFDSDNDSVFINETVRDYCVAHGIAFTRCRPYRKNDQAWVEQKNGSVVRRLTGYRRFEGLEATGALAELYTAARLFVNFFQPSFKLAEKQREGAKVYKRYHAPATPFQRLLADPRTSEETRRSLREAFADLDPVQLLRDIRTAQEKLVRLADGAAVMNRSEPSPPTLDAFMTSLRTLWHDGEARPTATAKAPQKRWRRRPDPLVTVTEQLKAWFEEEPWRTGRELLEKLQVEQPGDYPDGLLRTVQRRLKVWRSEKARALVLNPAAGPAGRPLGAETVSSLPRDWVPLRVASGSTARHPVAQGIVSEGDVL</sequence>
<dbReference type="EMBL" id="JFYZ01000025">
    <property type="protein sequence ID" value="EZP79413.1"/>
    <property type="molecule type" value="Genomic_DNA"/>
</dbReference>
<dbReference type="AlphaFoldDB" id="A0A031JRK5"/>
<organism evidence="2 3">
    <name type="scientific">Novosphingobium resinovorum</name>
    <dbReference type="NCBI Taxonomy" id="158500"/>
    <lineage>
        <taxon>Bacteria</taxon>
        <taxon>Pseudomonadati</taxon>
        <taxon>Pseudomonadota</taxon>
        <taxon>Alphaproteobacteria</taxon>
        <taxon>Sphingomonadales</taxon>
        <taxon>Sphingomonadaceae</taxon>
        <taxon>Novosphingobium</taxon>
    </lineage>
</organism>
<dbReference type="RefSeq" id="WP_036528178.1">
    <property type="nucleotide sequence ID" value="NZ_JFYZ01000025.1"/>
</dbReference>
<dbReference type="Proteomes" id="UP000024329">
    <property type="component" value="Unassembled WGS sequence"/>
</dbReference>
<evidence type="ECO:0000313" key="3">
    <source>
        <dbReference type="Proteomes" id="UP000024329"/>
    </source>
</evidence>
<dbReference type="eggNOG" id="COG2801">
    <property type="taxonomic scope" value="Bacteria"/>
</dbReference>
<dbReference type="GO" id="GO:0015074">
    <property type="term" value="P:DNA integration"/>
    <property type="evidence" value="ECO:0007669"/>
    <property type="project" value="InterPro"/>
</dbReference>
<accession>A0A031JRK5</accession>
<dbReference type="Gene3D" id="3.30.420.10">
    <property type="entry name" value="Ribonuclease H-like superfamily/Ribonuclease H"/>
    <property type="match status" value="1"/>
</dbReference>
<proteinExistence type="predicted"/>
<dbReference type="SUPFAM" id="SSF53098">
    <property type="entry name" value="Ribonuclease H-like"/>
    <property type="match status" value="1"/>
</dbReference>
<dbReference type="GO" id="GO:0003676">
    <property type="term" value="F:nucleic acid binding"/>
    <property type="evidence" value="ECO:0007669"/>
    <property type="project" value="InterPro"/>
</dbReference>
<feature type="domain" description="Integrase catalytic" evidence="1">
    <location>
        <begin position="163"/>
        <end position="343"/>
    </location>
</feature>
<evidence type="ECO:0000259" key="1">
    <source>
        <dbReference type="PROSITE" id="PS50994"/>
    </source>
</evidence>
<dbReference type="InterPro" id="IPR036397">
    <property type="entry name" value="RNaseH_sf"/>
</dbReference>
<name>A0A031JRK5_9SPHN</name>
<dbReference type="InterPro" id="IPR012337">
    <property type="entry name" value="RNaseH-like_sf"/>
</dbReference>
<comment type="caution">
    <text evidence="2">The sequence shown here is derived from an EMBL/GenBank/DDBJ whole genome shotgun (WGS) entry which is preliminary data.</text>
</comment>
<dbReference type="InterPro" id="IPR001584">
    <property type="entry name" value="Integrase_cat-core"/>
</dbReference>
<gene>
    <name evidence="2" type="ORF">BV97_04025</name>
</gene>
<dbReference type="PATRIC" id="fig|158500.4.peg.4094"/>
<evidence type="ECO:0000313" key="2">
    <source>
        <dbReference type="EMBL" id="EZP79413.1"/>
    </source>
</evidence>
<protein>
    <submittedName>
        <fullName evidence="2">Transposase</fullName>
    </submittedName>
</protein>
<dbReference type="PROSITE" id="PS50994">
    <property type="entry name" value="INTEGRASE"/>
    <property type="match status" value="1"/>
</dbReference>
<reference evidence="2 3" key="1">
    <citation type="submission" date="2014-03" db="EMBL/GenBank/DDBJ databases">
        <title>Whole genome sequence of Novosphingobium resinovorum KF1.</title>
        <authorList>
            <person name="Gan H.M."/>
            <person name="Gan H.Y."/>
            <person name="Chew T.H."/>
            <person name="Savka M.A."/>
        </authorList>
    </citation>
    <scope>NUCLEOTIDE SEQUENCE [LARGE SCALE GENOMIC DNA]</scope>
    <source>
        <strain evidence="2 3">KF1</strain>
    </source>
</reference>